<name>A0A0A9CSY4_ARUDO</name>
<reference evidence="1" key="1">
    <citation type="submission" date="2014-09" db="EMBL/GenBank/DDBJ databases">
        <authorList>
            <person name="Magalhaes I.L.F."/>
            <person name="Oliveira U."/>
            <person name="Santos F.R."/>
            <person name="Vidigal T.H.D.A."/>
            <person name="Brescovit A.D."/>
            <person name="Santos A.J."/>
        </authorList>
    </citation>
    <scope>NUCLEOTIDE SEQUENCE</scope>
    <source>
        <tissue evidence="1">Shoot tissue taken approximately 20 cm above the soil surface</tissue>
    </source>
</reference>
<proteinExistence type="predicted"/>
<sequence>MAWSINLELQQLYCRGPNHPQKVAIEVRNTGVPQIEMLKSVSIGPYRALSHQKLVNEVRDSLTFK</sequence>
<accession>A0A0A9CSY4</accession>
<dbReference type="EMBL" id="GBRH01221390">
    <property type="protein sequence ID" value="JAD76505.1"/>
    <property type="molecule type" value="Transcribed_RNA"/>
</dbReference>
<protein>
    <submittedName>
        <fullName evidence="1">Uncharacterized protein</fullName>
    </submittedName>
</protein>
<evidence type="ECO:0000313" key="1">
    <source>
        <dbReference type="EMBL" id="JAD76505.1"/>
    </source>
</evidence>
<organism evidence="1">
    <name type="scientific">Arundo donax</name>
    <name type="common">Giant reed</name>
    <name type="synonym">Donax arundinaceus</name>
    <dbReference type="NCBI Taxonomy" id="35708"/>
    <lineage>
        <taxon>Eukaryota</taxon>
        <taxon>Viridiplantae</taxon>
        <taxon>Streptophyta</taxon>
        <taxon>Embryophyta</taxon>
        <taxon>Tracheophyta</taxon>
        <taxon>Spermatophyta</taxon>
        <taxon>Magnoliopsida</taxon>
        <taxon>Liliopsida</taxon>
        <taxon>Poales</taxon>
        <taxon>Poaceae</taxon>
        <taxon>PACMAD clade</taxon>
        <taxon>Arundinoideae</taxon>
        <taxon>Arundineae</taxon>
        <taxon>Arundo</taxon>
    </lineage>
</organism>
<dbReference type="AlphaFoldDB" id="A0A0A9CSY4"/>
<reference evidence="1" key="2">
    <citation type="journal article" date="2015" name="Data Brief">
        <title>Shoot transcriptome of the giant reed, Arundo donax.</title>
        <authorList>
            <person name="Barrero R.A."/>
            <person name="Guerrero F.D."/>
            <person name="Moolhuijzen P."/>
            <person name="Goolsby J.A."/>
            <person name="Tidwell J."/>
            <person name="Bellgard S.E."/>
            <person name="Bellgard M.I."/>
        </authorList>
    </citation>
    <scope>NUCLEOTIDE SEQUENCE</scope>
    <source>
        <tissue evidence="1">Shoot tissue taken approximately 20 cm above the soil surface</tissue>
    </source>
</reference>